<evidence type="ECO:0000313" key="3">
    <source>
        <dbReference type="Proteomes" id="UP001189429"/>
    </source>
</evidence>
<feature type="region of interest" description="Disordered" evidence="1">
    <location>
        <begin position="1"/>
        <end position="43"/>
    </location>
</feature>
<keyword evidence="3" id="KW-1185">Reference proteome</keyword>
<organism evidence="2 3">
    <name type="scientific">Prorocentrum cordatum</name>
    <dbReference type="NCBI Taxonomy" id="2364126"/>
    <lineage>
        <taxon>Eukaryota</taxon>
        <taxon>Sar</taxon>
        <taxon>Alveolata</taxon>
        <taxon>Dinophyceae</taxon>
        <taxon>Prorocentrales</taxon>
        <taxon>Prorocentraceae</taxon>
        <taxon>Prorocentrum</taxon>
    </lineage>
</organism>
<comment type="caution">
    <text evidence="2">The sequence shown here is derived from an EMBL/GenBank/DDBJ whole genome shotgun (WGS) entry which is preliminary data.</text>
</comment>
<protein>
    <submittedName>
        <fullName evidence="2">Uncharacterized protein</fullName>
    </submittedName>
</protein>
<name>A0ABN9TJX9_9DINO</name>
<dbReference type="EMBL" id="CAUYUJ010014807">
    <property type="protein sequence ID" value="CAK0846230.1"/>
    <property type="molecule type" value="Genomic_DNA"/>
</dbReference>
<accession>A0ABN9TJX9</accession>
<evidence type="ECO:0000313" key="2">
    <source>
        <dbReference type="EMBL" id="CAK0846230.1"/>
    </source>
</evidence>
<feature type="compositionally biased region" description="Basic and acidic residues" evidence="1">
    <location>
        <begin position="135"/>
        <end position="155"/>
    </location>
</feature>
<proteinExistence type="predicted"/>
<feature type="region of interest" description="Disordered" evidence="1">
    <location>
        <begin position="134"/>
        <end position="171"/>
    </location>
</feature>
<gene>
    <name evidence="2" type="ORF">PCOR1329_LOCUS39789</name>
</gene>
<dbReference type="Proteomes" id="UP001189429">
    <property type="component" value="Unassembled WGS sequence"/>
</dbReference>
<sequence length="171" mass="18236">MVLGSGGGRGPARPLLSEAALRRRRPPARSRGSCRGWRRPTPSTSKISTVWNGCLGTRAAKLHDDERVHSNGQDVQQEGFAQEGSEAAACDDSAGIVSVVPMALTAAMPQREALAQALVMKTSLSISFAVGQPRAYDDQQRAGEDQQHASSDKKRACGVPQRASMDQQHAC</sequence>
<reference evidence="2" key="1">
    <citation type="submission" date="2023-10" db="EMBL/GenBank/DDBJ databases">
        <authorList>
            <person name="Chen Y."/>
            <person name="Shah S."/>
            <person name="Dougan E. K."/>
            <person name="Thang M."/>
            <person name="Chan C."/>
        </authorList>
    </citation>
    <scope>NUCLEOTIDE SEQUENCE [LARGE SCALE GENOMIC DNA]</scope>
</reference>
<feature type="compositionally biased region" description="Gly residues" evidence="1">
    <location>
        <begin position="1"/>
        <end position="10"/>
    </location>
</feature>
<evidence type="ECO:0000256" key="1">
    <source>
        <dbReference type="SAM" id="MobiDB-lite"/>
    </source>
</evidence>